<comment type="caution">
    <text evidence="3">The sequence shown here is derived from an EMBL/GenBank/DDBJ whole genome shotgun (WGS) entry which is preliminary data.</text>
</comment>
<keyword evidence="4" id="KW-1185">Reference proteome</keyword>
<organism evidence="3 4">
    <name type="scientific">Achaetomium macrosporum</name>
    <dbReference type="NCBI Taxonomy" id="79813"/>
    <lineage>
        <taxon>Eukaryota</taxon>
        <taxon>Fungi</taxon>
        <taxon>Dikarya</taxon>
        <taxon>Ascomycota</taxon>
        <taxon>Pezizomycotina</taxon>
        <taxon>Sordariomycetes</taxon>
        <taxon>Sordariomycetidae</taxon>
        <taxon>Sordariales</taxon>
        <taxon>Chaetomiaceae</taxon>
        <taxon>Achaetomium</taxon>
    </lineage>
</organism>
<name>A0AAN7CG76_9PEZI</name>
<dbReference type="Pfam" id="PF11927">
    <property type="entry name" value="HODM_asu-like"/>
    <property type="match status" value="1"/>
</dbReference>
<dbReference type="AlphaFoldDB" id="A0AAN7CG76"/>
<proteinExistence type="predicted"/>
<feature type="signal peptide" evidence="2">
    <location>
        <begin position="1"/>
        <end position="19"/>
    </location>
</feature>
<evidence type="ECO:0000256" key="1">
    <source>
        <dbReference type="SAM" id="MobiDB-lite"/>
    </source>
</evidence>
<keyword evidence="2" id="KW-0732">Signal</keyword>
<evidence type="ECO:0000313" key="3">
    <source>
        <dbReference type="EMBL" id="KAK4241195.1"/>
    </source>
</evidence>
<evidence type="ECO:0000313" key="4">
    <source>
        <dbReference type="Proteomes" id="UP001303760"/>
    </source>
</evidence>
<feature type="compositionally biased region" description="Basic and acidic residues" evidence="1">
    <location>
        <begin position="40"/>
        <end position="51"/>
    </location>
</feature>
<protein>
    <submittedName>
        <fullName evidence="3">Uncharacterized protein</fullName>
    </submittedName>
</protein>
<dbReference type="EMBL" id="MU860026">
    <property type="protein sequence ID" value="KAK4241195.1"/>
    <property type="molecule type" value="Genomic_DNA"/>
</dbReference>
<dbReference type="InterPro" id="IPR021848">
    <property type="entry name" value="HODM_asu-like"/>
</dbReference>
<feature type="chain" id="PRO_5042969985" evidence="2">
    <location>
        <begin position="20"/>
        <end position="385"/>
    </location>
</feature>
<accession>A0AAN7CG76</accession>
<sequence>MAFVYALVLIVSVLVAAYARRRRELCLRDKAQLRPGTSSRGEREKTDENTKSELTSTIEPLRDFDWQVTRPLKLRPFKPTYNITMAIQATTPSELILMDSNYLSRVTARRQIVWKHTSAVHGAIPSGHAPIRELYSYLLGSYLPTRYPTMFELIPDVNSQKTTTFRNKVTRVDSPLHPAPSDPLEMLRILGETVEDDMFLLLRDPDSASNGNGNGGGEHRAVAFVCCHPSGFAPAGKLGKRLAEIHVPVPAYEKIGASMERYFARLEAGRGVKRMNWSIQTHPNLYAPSGNHVHVGEEVEEEKAVDVENSRFRVELQTLTRLPETQAILFSFKTYLYPLEDIKAEGLGPQLADAIEGLKAGNAPGMWVYKGGVRWGRAICEYLRE</sequence>
<gene>
    <name evidence="3" type="ORF">C8A03DRAFT_12527</name>
</gene>
<dbReference type="Proteomes" id="UP001303760">
    <property type="component" value="Unassembled WGS sequence"/>
</dbReference>
<reference evidence="3" key="2">
    <citation type="submission" date="2023-05" db="EMBL/GenBank/DDBJ databases">
        <authorList>
            <consortium name="Lawrence Berkeley National Laboratory"/>
            <person name="Steindorff A."/>
            <person name="Hensen N."/>
            <person name="Bonometti L."/>
            <person name="Westerberg I."/>
            <person name="Brannstrom I.O."/>
            <person name="Guillou S."/>
            <person name="Cros-Aarteil S."/>
            <person name="Calhoun S."/>
            <person name="Haridas S."/>
            <person name="Kuo A."/>
            <person name="Mondo S."/>
            <person name="Pangilinan J."/>
            <person name="Riley R."/>
            <person name="Labutti K."/>
            <person name="Andreopoulos B."/>
            <person name="Lipzen A."/>
            <person name="Chen C."/>
            <person name="Yanf M."/>
            <person name="Daum C."/>
            <person name="Ng V."/>
            <person name="Clum A."/>
            <person name="Ohm R."/>
            <person name="Martin F."/>
            <person name="Silar P."/>
            <person name="Natvig D."/>
            <person name="Lalanne C."/>
            <person name="Gautier V."/>
            <person name="Ament-Velasquez S.L."/>
            <person name="Kruys A."/>
            <person name="Hutchinson M.I."/>
            <person name="Powell A.J."/>
            <person name="Barry K."/>
            <person name="Miller A.N."/>
            <person name="Grigoriev I.V."/>
            <person name="Debuchy R."/>
            <person name="Gladieux P."/>
            <person name="Thoren M.H."/>
            <person name="Johannesson H."/>
        </authorList>
    </citation>
    <scope>NUCLEOTIDE SEQUENCE</scope>
    <source>
        <strain evidence="3">CBS 532.94</strain>
    </source>
</reference>
<reference evidence="3" key="1">
    <citation type="journal article" date="2023" name="Mol. Phylogenet. Evol.">
        <title>Genome-scale phylogeny and comparative genomics of the fungal order Sordariales.</title>
        <authorList>
            <person name="Hensen N."/>
            <person name="Bonometti L."/>
            <person name="Westerberg I."/>
            <person name="Brannstrom I.O."/>
            <person name="Guillou S."/>
            <person name="Cros-Aarteil S."/>
            <person name="Calhoun S."/>
            <person name="Haridas S."/>
            <person name="Kuo A."/>
            <person name="Mondo S."/>
            <person name="Pangilinan J."/>
            <person name="Riley R."/>
            <person name="LaButti K."/>
            <person name="Andreopoulos B."/>
            <person name="Lipzen A."/>
            <person name="Chen C."/>
            <person name="Yan M."/>
            <person name="Daum C."/>
            <person name="Ng V."/>
            <person name="Clum A."/>
            <person name="Steindorff A."/>
            <person name="Ohm R.A."/>
            <person name="Martin F."/>
            <person name="Silar P."/>
            <person name="Natvig D.O."/>
            <person name="Lalanne C."/>
            <person name="Gautier V."/>
            <person name="Ament-Velasquez S.L."/>
            <person name="Kruys A."/>
            <person name="Hutchinson M.I."/>
            <person name="Powell A.J."/>
            <person name="Barry K."/>
            <person name="Miller A.N."/>
            <person name="Grigoriev I.V."/>
            <person name="Debuchy R."/>
            <person name="Gladieux P."/>
            <person name="Hiltunen Thoren M."/>
            <person name="Johannesson H."/>
        </authorList>
    </citation>
    <scope>NUCLEOTIDE SEQUENCE</scope>
    <source>
        <strain evidence="3">CBS 532.94</strain>
    </source>
</reference>
<feature type="region of interest" description="Disordered" evidence="1">
    <location>
        <begin position="35"/>
        <end position="54"/>
    </location>
</feature>
<evidence type="ECO:0000256" key="2">
    <source>
        <dbReference type="SAM" id="SignalP"/>
    </source>
</evidence>